<keyword evidence="2" id="KW-1185">Reference proteome</keyword>
<evidence type="ECO:0000313" key="1">
    <source>
        <dbReference type="EMBL" id="KAL0078410.1"/>
    </source>
</evidence>
<organism evidence="1 2">
    <name type="scientific">Phycomyces blakesleeanus</name>
    <dbReference type="NCBI Taxonomy" id="4837"/>
    <lineage>
        <taxon>Eukaryota</taxon>
        <taxon>Fungi</taxon>
        <taxon>Fungi incertae sedis</taxon>
        <taxon>Mucoromycota</taxon>
        <taxon>Mucoromycotina</taxon>
        <taxon>Mucoromycetes</taxon>
        <taxon>Mucorales</taxon>
        <taxon>Phycomycetaceae</taxon>
        <taxon>Phycomyces</taxon>
    </lineage>
</organism>
<name>A0ABR3AMV2_PHYBL</name>
<comment type="caution">
    <text evidence="1">The sequence shown here is derived from an EMBL/GenBank/DDBJ whole genome shotgun (WGS) entry which is preliminary data.</text>
</comment>
<dbReference type="Proteomes" id="UP001448207">
    <property type="component" value="Unassembled WGS sequence"/>
</dbReference>
<sequence length="236" mass="27427">MADEKKLTLFSGHPSLKVLWILLSRRNALKEITRNINTLWSRYQPIDSKPNTLNQSNSFREHVLISINSNQPLILGKKIQKIQTHKTTVSNFVNTVEARIKDSPFCTVKRSVQIDAQTFWRLAKESGIEDYPKSSKNEEMLSDFYYKLFDFSKIGFRARESISIGRKIFKNAVYSDGYSISFLFSRVSKKSNYNATQKKVVRFLNEIEDRCQVWVLDHGITAVLQCKESVFNVIWN</sequence>
<evidence type="ECO:0000313" key="2">
    <source>
        <dbReference type="Proteomes" id="UP001448207"/>
    </source>
</evidence>
<protein>
    <submittedName>
        <fullName evidence="1">Uncharacterized protein</fullName>
    </submittedName>
</protein>
<gene>
    <name evidence="1" type="ORF">J3Q64DRAFT_1702559</name>
</gene>
<dbReference type="EMBL" id="JBCLYO010000025">
    <property type="protein sequence ID" value="KAL0078410.1"/>
    <property type="molecule type" value="Genomic_DNA"/>
</dbReference>
<reference evidence="1 2" key="1">
    <citation type="submission" date="2024-04" db="EMBL/GenBank/DDBJ databases">
        <title>Symmetric and asymmetric DNA N6-adenine methylation regulates different biological responses in Mucorales.</title>
        <authorList>
            <consortium name="Lawrence Berkeley National Laboratory"/>
            <person name="Lax C."/>
            <person name="Mondo S.J."/>
            <person name="Osorio-Concepcion M."/>
            <person name="Muszewska A."/>
            <person name="Corrochano-Luque M."/>
            <person name="Gutierrez G."/>
            <person name="Riley R."/>
            <person name="Lipzen A."/>
            <person name="Guo J."/>
            <person name="Hundley H."/>
            <person name="Amirebrahimi M."/>
            <person name="Ng V."/>
            <person name="Lorenzo-Gutierrez D."/>
            <person name="Binder U."/>
            <person name="Yang J."/>
            <person name="Song Y."/>
            <person name="Canovas D."/>
            <person name="Navarro E."/>
            <person name="Freitag M."/>
            <person name="Gabaldon T."/>
            <person name="Grigoriev I.V."/>
            <person name="Corrochano L.M."/>
            <person name="Nicolas F.E."/>
            <person name="Garre V."/>
        </authorList>
    </citation>
    <scope>NUCLEOTIDE SEQUENCE [LARGE SCALE GENOMIC DNA]</scope>
    <source>
        <strain evidence="1 2">L51</strain>
    </source>
</reference>
<accession>A0ABR3AMV2</accession>
<proteinExistence type="predicted"/>